<accession>A0AA38I6N8</accession>
<keyword evidence="3" id="KW-0378">Hydrolase</keyword>
<dbReference type="AlphaFoldDB" id="A0AA38I6N8"/>
<name>A0AA38I6N8_9CUCU</name>
<reference evidence="6" key="1">
    <citation type="journal article" date="2023" name="G3 (Bethesda)">
        <title>Whole genome assemblies of Zophobas morio and Tenebrio molitor.</title>
        <authorList>
            <person name="Kaur S."/>
            <person name="Stinson S.A."/>
            <person name="diCenzo G.C."/>
        </authorList>
    </citation>
    <scope>NUCLEOTIDE SEQUENCE</scope>
    <source>
        <strain evidence="6">QUZm001</strain>
    </source>
</reference>
<dbReference type="PANTHER" id="PTHR12792:SF0">
    <property type="entry name" value="SEPARIN"/>
    <property type="match status" value="1"/>
</dbReference>
<dbReference type="GO" id="GO:0072686">
    <property type="term" value="C:mitotic spindle"/>
    <property type="evidence" value="ECO:0007669"/>
    <property type="project" value="TreeGrafter"/>
</dbReference>
<dbReference type="GO" id="GO:0004197">
    <property type="term" value="F:cysteine-type endopeptidase activity"/>
    <property type="evidence" value="ECO:0007669"/>
    <property type="project" value="InterPro"/>
</dbReference>
<dbReference type="GO" id="GO:0005634">
    <property type="term" value="C:nucleus"/>
    <property type="evidence" value="ECO:0007669"/>
    <property type="project" value="InterPro"/>
</dbReference>
<dbReference type="Pfam" id="PF03568">
    <property type="entry name" value="Separin_C"/>
    <property type="match status" value="1"/>
</dbReference>
<proteinExistence type="predicted"/>
<dbReference type="EC" id="3.4.22.49" evidence="2"/>
<evidence type="ECO:0000313" key="6">
    <source>
        <dbReference type="EMBL" id="KAJ3649151.1"/>
    </source>
</evidence>
<keyword evidence="4" id="KW-0159">Chromosome partition</keyword>
<comment type="caution">
    <text evidence="6">The sequence shown here is derived from an EMBL/GenBank/DDBJ whole genome shotgun (WGS) entry which is preliminary data.</text>
</comment>
<protein>
    <recommendedName>
        <fullName evidence="2">separase</fullName>
        <ecNumber evidence="2">3.4.22.49</ecNumber>
    </recommendedName>
</protein>
<dbReference type="EMBL" id="JALNTZ010000006">
    <property type="protein sequence ID" value="KAJ3649151.1"/>
    <property type="molecule type" value="Genomic_DNA"/>
</dbReference>
<dbReference type="InterPro" id="IPR030397">
    <property type="entry name" value="SEPARIN_core_dom"/>
</dbReference>
<evidence type="ECO:0000259" key="5">
    <source>
        <dbReference type="PROSITE" id="PS51700"/>
    </source>
</evidence>
<evidence type="ECO:0000256" key="1">
    <source>
        <dbReference type="ARBA" id="ARBA00000451"/>
    </source>
</evidence>
<evidence type="ECO:0000256" key="2">
    <source>
        <dbReference type="ARBA" id="ARBA00012489"/>
    </source>
</evidence>
<dbReference type="GO" id="GO:0051307">
    <property type="term" value="P:meiotic chromosome separation"/>
    <property type="evidence" value="ECO:0007669"/>
    <property type="project" value="TreeGrafter"/>
</dbReference>
<evidence type="ECO:0000256" key="4">
    <source>
        <dbReference type="ARBA" id="ARBA00022829"/>
    </source>
</evidence>
<evidence type="ECO:0000313" key="7">
    <source>
        <dbReference type="Proteomes" id="UP001168821"/>
    </source>
</evidence>
<dbReference type="GO" id="GO:0005737">
    <property type="term" value="C:cytoplasm"/>
    <property type="evidence" value="ECO:0007669"/>
    <property type="project" value="TreeGrafter"/>
</dbReference>
<sequence>MENKENSEEIADIIRKVSNVHCVAGPVHQKLEKFKAYNCMQESELEAIYHLVESHVPGLRLKAVLRYEKILTSGGNPCSGSNNKVRVSLCKNNMSSNCANSKVEDNVNNMLEKIKEMPAEWTLIQLTPQFNAEENENISMKRHCTNSLTLTVFNCGPNQPKPFCVKVEKPIDEITGSTVELMYEAHSIMHDNRNTLISSKTQTHFKGISEKQNYYARRKSIDDRLKMLVKDLQDLYLKEWKCFMVGKYVDKNLDISVEKHIKEFFQTEAPSFNVTEKMQTIVQYLIKSAHYLKLVELKSALQTLSPDKKLQKQLGQFIRNISNKLSLSEQKRHPLILILDDSLDCFPWEMMDILSNVSVSRLPSLHLAYALFQEYKDSIKNGFKIVKNPENGTYVVNPDTDLKGMQNRILSFYEYWLPTWQGVFGCKPTEERFEKMLVSSETFAYNGHGGGWHLFPMNKVERMRINAIVLLFGCSSTKLNILSPQVEMYSSYQMYLIACSPCIIGNLWEVTDLDTDILTTELLSTWIPNPGKVHWKNLDKTKWRKGEIVHFRSEEEEHSELLNQQVHEPELLKALSAAKKSSQLSFYLTKAGVVARGIPVKTVSK</sequence>
<keyword evidence="7" id="KW-1185">Reference proteome</keyword>
<organism evidence="6 7">
    <name type="scientific">Zophobas morio</name>
    <dbReference type="NCBI Taxonomy" id="2755281"/>
    <lineage>
        <taxon>Eukaryota</taxon>
        <taxon>Metazoa</taxon>
        <taxon>Ecdysozoa</taxon>
        <taxon>Arthropoda</taxon>
        <taxon>Hexapoda</taxon>
        <taxon>Insecta</taxon>
        <taxon>Pterygota</taxon>
        <taxon>Neoptera</taxon>
        <taxon>Endopterygota</taxon>
        <taxon>Coleoptera</taxon>
        <taxon>Polyphaga</taxon>
        <taxon>Cucujiformia</taxon>
        <taxon>Tenebrionidae</taxon>
        <taxon>Zophobas</taxon>
    </lineage>
</organism>
<feature type="domain" description="Peptidase C50" evidence="5">
    <location>
        <begin position="389"/>
        <end position="485"/>
    </location>
</feature>
<evidence type="ECO:0000256" key="3">
    <source>
        <dbReference type="ARBA" id="ARBA00022801"/>
    </source>
</evidence>
<dbReference type="PANTHER" id="PTHR12792">
    <property type="entry name" value="EXTRA SPINDLE POLES 1-RELATED"/>
    <property type="match status" value="1"/>
</dbReference>
<dbReference type="Proteomes" id="UP001168821">
    <property type="component" value="Unassembled WGS sequence"/>
</dbReference>
<comment type="catalytic activity">
    <reaction evidence="1">
        <text>All bonds known to be hydrolyzed by this endopeptidase have arginine in P1 and an acidic residue in P4. P6 is often occupied by an acidic residue or by a hydroxy-amino-acid residue, the phosphorylation of which enhances cleavage.</text>
        <dbReference type="EC" id="3.4.22.49"/>
    </reaction>
</comment>
<gene>
    <name evidence="6" type="ORF">Zmor_020908</name>
</gene>
<dbReference type="GO" id="GO:0006508">
    <property type="term" value="P:proteolysis"/>
    <property type="evidence" value="ECO:0007669"/>
    <property type="project" value="InterPro"/>
</dbReference>
<dbReference type="InterPro" id="IPR005314">
    <property type="entry name" value="Peptidase_C50"/>
</dbReference>
<dbReference type="PROSITE" id="PS51700">
    <property type="entry name" value="SEPARIN"/>
    <property type="match status" value="1"/>
</dbReference>